<dbReference type="EMBL" id="CP014579">
    <property type="protein sequence ID" value="ANB74928.1"/>
    <property type="molecule type" value="Genomic_DNA"/>
</dbReference>
<dbReference type="KEGG" id="buz:AYM40_20985"/>
<dbReference type="Proteomes" id="UP000076852">
    <property type="component" value="Chromosome 2"/>
</dbReference>
<keyword evidence="2" id="KW-1185">Reference proteome</keyword>
<protein>
    <recommendedName>
        <fullName evidence="3">Serine protease</fullName>
    </recommendedName>
</protein>
<proteinExistence type="predicted"/>
<dbReference type="SUPFAM" id="SSF50494">
    <property type="entry name" value="Trypsin-like serine proteases"/>
    <property type="match status" value="1"/>
</dbReference>
<accession>A0A160FR00</accession>
<evidence type="ECO:0008006" key="3">
    <source>
        <dbReference type="Google" id="ProtNLM"/>
    </source>
</evidence>
<reference evidence="1 2" key="1">
    <citation type="journal article" date="2016" name="Gene">
        <title>PacBio SMRT assembly of a complex multi-replicon genome reveals chlorocatechol degradative operon in a region of genome plasticity.</title>
        <authorList>
            <person name="Ricker N."/>
            <person name="Shen S.Y."/>
            <person name="Goordial J."/>
            <person name="Jin S."/>
            <person name="Fulthorpe R.R."/>
        </authorList>
    </citation>
    <scope>NUCLEOTIDE SEQUENCE [LARGE SCALE GENOMIC DNA]</scope>
    <source>
        <strain evidence="1 2">OLGA172</strain>
    </source>
</reference>
<dbReference type="RefSeq" id="WP_063498230.1">
    <property type="nucleotide sequence ID" value="NZ_CP014579.1"/>
</dbReference>
<organism evidence="1 2">
    <name type="scientific">Paraburkholderia phytofirmans OLGA172</name>
    <dbReference type="NCBI Taxonomy" id="1417228"/>
    <lineage>
        <taxon>Bacteria</taxon>
        <taxon>Pseudomonadati</taxon>
        <taxon>Pseudomonadota</taxon>
        <taxon>Betaproteobacteria</taxon>
        <taxon>Burkholderiales</taxon>
        <taxon>Burkholderiaceae</taxon>
        <taxon>Paraburkholderia</taxon>
    </lineage>
</organism>
<name>A0A160FR00_9BURK</name>
<dbReference type="AlphaFoldDB" id="A0A160FR00"/>
<dbReference type="InterPro" id="IPR009003">
    <property type="entry name" value="Peptidase_S1_PA"/>
</dbReference>
<dbReference type="Pfam" id="PF13365">
    <property type="entry name" value="Trypsin_2"/>
    <property type="match status" value="1"/>
</dbReference>
<gene>
    <name evidence="1" type="ORF">AYM40_20985</name>
</gene>
<dbReference type="OrthoDB" id="8254938at2"/>
<dbReference type="Gene3D" id="2.40.10.120">
    <property type="match status" value="1"/>
</dbReference>
<evidence type="ECO:0000313" key="1">
    <source>
        <dbReference type="EMBL" id="ANB74928.1"/>
    </source>
</evidence>
<evidence type="ECO:0000313" key="2">
    <source>
        <dbReference type="Proteomes" id="UP000076852"/>
    </source>
</evidence>
<dbReference type="STRING" id="1804984.AYM40_20985"/>
<sequence>MLARRYLQITFVALLGNAVFVMPAFGQTDIAVRDKSSVLRITCSWDQGEKVSMGTGIVVSDSGLVLTAAHVIPDIPASDPLLCYGYPGGFNDSAFKLIRTSNVDRSATVDIGYLQAENPVGLKKLGLDSSSPVETQTDIIIAGSRRDSQVAYYHGVVATAPQLNKVVDTDIDIWPGFSGGPVYLKTTRQVVGFVHSGVPNSEFKEKNGLSGEEMGHARVILFSSVAVKLKSVIAASEKFHASPSETNLRLTLLSMTWGAAAPSSNSPQALDFSDVTDPAAKALISQDVRFDVDVKAGASKVNNKVGVLYKTWFDTSKTSSEGEHKYVGVEGPKSPDLYYYVTTQDSPKKTKTGKGFDWYSQTAAPVWGENFDWNSVIAGATALAAPAPSVSWAKPASLPRHLSQVEVGYSITLGHVGNTPLPVKVFAAEPGYKITDFHIVSSAANGIVANVPVLSEDAKVVTQTYKASSPATNGGPAAFFGTLITIQKPIE</sequence>